<dbReference type="GO" id="GO:0005793">
    <property type="term" value="C:endoplasmic reticulum-Golgi intermediate compartment"/>
    <property type="evidence" value="ECO:0007669"/>
    <property type="project" value="UniProtKB-UniRule"/>
</dbReference>
<evidence type="ECO:0000256" key="6">
    <source>
        <dbReference type="ARBA" id="ARBA00022989"/>
    </source>
</evidence>
<dbReference type="GO" id="GO:0000139">
    <property type="term" value="C:Golgi membrane"/>
    <property type="evidence" value="ECO:0007669"/>
    <property type="project" value="UniProtKB-SubCell"/>
</dbReference>
<evidence type="ECO:0000256" key="1">
    <source>
        <dbReference type="ARBA" id="ARBA00009727"/>
    </source>
</evidence>
<name>A0A7S3FZ36_9EUKA</name>
<keyword evidence="5 9" id="KW-0653">Protein transport</keyword>
<evidence type="ECO:0000256" key="4">
    <source>
        <dbReference type="ARBA" id="ARBA00022824"/>
    </source>
</evidence>
<dbReference type="InterPro" id="IPR005578">
    <property type="entry name" value="Yif1_fam"/>
</dbReference>
<comment type="subcellular location">
    <subcellularLocation>
        <location evidence="9">Endoplasmic reticulum membrane</location>
        <topology evidence="9">Multi-pass membrane protein</topology>
    </subcellularLocation>
    <subcellularLocation>
        <location evidence="9">Golgi apparatus membrane</location>
        <topology evidence="9">Multi-pass membrane protein</topology>
    </subcellularLocation>
</comment>
<keyword evidence="2 9" id="KW-0813">Transport</keyword>
<organism evidence="10">
    <name type="scientific">Palpitomonas bilix</name>
    <dbReference type="NCBI Taxonomy" id="652834"/>
    <lineage>
        <taxon>Eukaryota</taxon>
        <taxon>Eukaryota incertae sedis</taxon>
    </lineage>
</organism>
<dbReference type="PANTHER" id="PTHR14083">
    <property type="entry name" value="YIP1 INTERACTING FACTOR HOMOLOG YIF1 PROTEIN"/>
    <property type="match status" value="1"/>
</dbReference>
<evidence type="ECO:0000256" key="9">
    <source>
        <dbReference type="RuleBase" id="RU368073"/>
    </source>
</evidence>
<evidence type="ECO:0000256" key="8">
    <source>
        <dbReference type="ARBA" id="ARBA00023136"/>
    </source>
</evidence>
<keyword evidence="4 9" id="KW-0256">Endoplasmic reticulum</keyword>
<proteinExistence type="inferred from homology"/>
<evidence type="ECO:0000313" key="10">
    <source>
        <dbReference type="EMBL" id="CAE0241369.1"/>
    </source>
</evidence>
<dbReference type="GO" id="GO:0030134">
    <property type="term" value="C:COPII-coated ER to Golgi transport vesicle"/>
    <property type="evidence" value="ECO:0007669"/>
    <property type="project" value="TreeGrafter"/>
</dbReference>
<dbReference type="AlphaFoldDB" id="A0A7S3FZ36"/>
<dbReference type="Pfam" id="PF03878">
    <property type="entry name" value="YIF1"/>
    <property type="match status" value="1"/>
</dbReference>
<evidence type="ECO:0000256" key="2">
    <source>
        <dbReference type="ARBA" id="ARBA00022448"/>
    </source>
</evidence>
<accession>A0A7S3FZ36</accession>
<feature type="transmembrane region" description="Helical" evidence="9">
    <location>
        <begin position="195"/>
        <end position="215"/>
    </location>
</feature>
<keyword evidence="6 9" id="KW-1133">Transmembrane helix</keyword>
<evidence type="ECO:0000256" key="7">
    <source>
        <dbReference type="ARBA" id="ARBA00023034"/>
    </source>
</evidence>
<feature type="transmembrane region" description="Helical" evidence="9">
    <location>
        <begin position="167"/>
        <end position="189"/>
    </location>
</feature>
<dbReference type="PANTHER" id="PTHR14083:SF0">
    <property type="entry name" value="YIP1D-INTERACTING FACTOR 1, ISOFORM C"/>
    <property type="match status" value="1"/>
</dbReference>
<gene>
    <name evidence="10" type="ORF">PBIL07802_LOCUS3531</name>
</gene>
<protein>
    <recommendedName>
        <fullName evidence="9">Protein YIF1</fullName>
    </recommendedName>
</protein>
<feature type="transmembrane region" description="Helical" evidence="9">
    <location>
        <begin position="108"/>
        <end position="130"/>
    </location>
</feature>
<sequence>MESGVPTRPGMQANSGVNFDSLGVDSLAGNVAMNYMSNVASQFDVNSKISSMVHTHGLRMYFAVDHAYVLKKLKLVLLPFLHKESWDRQRDDQEVRLPPSEDVMAPDLYIPTMAFVTYIIAIGVAAAVQGKFDPEILSRTATFGMLLIGVETALLKGAVKYCQGREATWLDLLALASYKYVGVAISTIVNLFLSYVYGAGLIASVLLGLSMAYFMRQSLRPILLRSDHETGGDRQMKKYIVLGLAFAQVVLLVVMS</sequence>
<feature type="transmembrane region" description="Helical" evidence="9">
    <location>
        <begin position="236"/>
        <end position="255"/>
    </location>
</feature>
<evidence type="ECO:0000256" key="3">
    <source>
        <dbReference type="ARBA" id="ARBA00022692"/>
    </source>
</evidence>
<keyword evidence="7 9" id="KW-0333">Golgi apparatus</keyword>
<comment type="similarity">
    <text evidence="1 9">Belongs to the YIF1 family.</text>
</comment>
<evidence type="ECO:0000256" key="5">
    <source>
        <dbReference type="ARBA" id="ARBA00022927"/>
    </source>
</evidence>
<keyword evidence="3 9" id="KW-0812">Transmembrane</keyword>
<dbReference type="EMBL" id="HBIB01005829">
    <property type="protein sequence ID" value="CAE0241369.1"/>
    <property type="molecule type" value="Transcribed_RNA"/>
</dbReference>
<dbReference type="GO" id="GO:0015031">
    <property type="term" value="P:protein transport"/>
    <property type="evidence" value="ECO:0007669"/>
    <property type="project" value="UniProtKB-KW"/>
</dbReference>
<dbReference type="GO" id="GO:0006888">
    <property type="term" value="P:endoplasmic reticulum to Golgi vesicle-mediated transport"/>
    <property type="evidence" value="ECO:0007669"/>
    <property type="project" value="UniProtKB-UniRule"/>
</dbReference>
<comment type="function">
    <text evidence="9">Has a role in transport between endoplasmic reticulum and Golgi.</text>
</comment>
<dbReference type="GO" id="GO:0005789">
    <property type="term" value="C:endoplasmic reticulum membrane"/>
    <property type="evidence" value="ECO:0007669"/>
    <property type="project" value="UniProtKB-SubCell"/>
</dbReference>
<feature type="transmembrane region" description="Helical" evidence="9">
    <location>
        <begin position="136"/>
        <end position="155"/>
    </location>
</feature>
<reference evidence="10" key="1">
    <citation type="submission" date="2021-01" db="EMBL/GenBank/DDBJ databases">
        <authorList>
            <person name="Corre E."/>
            <person name="Pelletier E."/>
            <person name="Niang G."/>
            <person name="Scheremetjew M."/>
            <person name="Finn R."/>
            <person name="Kale V."/>
            <person name="Holt S."/>
            <person name="Cochrane G."/>
            <person name="Meng A."/>
            <person name="Brown T."/>
            <person name="Cohen L."/>
        </authorList>
    </citation>
    <scope>NUCLEOTIDE SEQUENCE</scope>
    <source>
        <strain evidence="10">NIES-2562</strain>
    </source>
</reference>
<keyword evidence="8 9" id="KW-0472">Membrane</keyword>